<evidence type="ECO:0000313" key="2">
    <source>
        <dbReference type="Proteomes" id="UP001159386"/>
    </source>
</evidence>
<protein>
    <submittedName>
        <fullName evidence="1">Uncharacterized protein</fullName>
    </submittedName>
</protein>
<name>A0ABT6KGJ0_9CYAN</name>
<dbReference type="RefSeq" id="WP_271733461.1">
    <property type="nucleotide sequence ID" value="NZ_JANQDF010000144.1"/>
</dbReference>
<keyword evidence="2" id="KW-1185">Reference proteome</keyword>
<evidence type="ECO:0000313" key="1">
    <source>
        <dbReference type="EMBL" id="MDH6107014.1"/>
    </source>
</evidence>
<dbReference type="EMBL" id="JANQDF010000144">
    <property type="protein sequence ID" value="MDH6107014.1"/>
    <property type="molecule type" value="Genomic_DNA"/>
</dbReference>
<comment type="caution">
    <text evidence="1">The sequence shown here is derived from an EMBL/GenBank/DDBJ whole genome shotgun (WGS) entry which is preliminary data.</text>
</comment>
<organism evidence="1 2">
    <name type="scientific">Anabaenopsis tanganyikae CS-531</name>
    <dbReference type="NCBI Taxonomy" id="2785304"/>
    <lineage>
        <taxon>Bacteria</taxon>
        <taxon>Bacillati</taxon>
        <taxon>Cyanobacteriota</taxon>
        <taxon>Cyanophyceae</taxon>
        <taxon>Nostocales</taxon>
        <taxon>Nodulariaceae</taxon>
        <taxon>Anabaenopsis</taxon>
        <taxon>Anabaenopsis tanganyikae</taxon>
    </lineage>
</organism>
<reference evidence="1 2" key="1">
    <citation type="journal article" date="2023" name="J. Phycol.">
        <title>Chrysosporum ovalisporum is synonymous with the true-branching cyanobacterium Umezakia natans (Nostocales/Aphanizomenonaceae).</title>
        <authorList>
            <person name="McGregor G.B."/>
            <person name="Sendall B.C."/>
            <person name="Niiyama Y."/>
            <person name="Tuji A."/>
            <person name="Willis A."/>
        </authorList>
    </citation>
    <scope>NUCLEOTIDE SEQUENCE [LARGE SCALE GENOMIC DNA]</scope>
    <source>
        <strain evidence="1 2">CS-531</strain>
    </source>
</reference>
<proteinExistence type="predicted"/>
<dbReference type="Proteomes" id="UP001159386">
    <property type="component" value="Unassembled WGS sequence"/>
</dbReference>
<accession>A0ABT6KGJ0</accession>
<gene>
    <name evidence="1" type="ORF">NWP22_14255</name>
</gene>
<sequence length="42" mass="4473">MAKALLIHTYSHREEVKDSPAGGTAGKLILTIALSVAARRLL</sequence>